<accession>A0A6J4LV88</accession>
<organism evidence="1">
    <name type="scientific">uncultured Nocardioidaceae bacterium</name>
    <dbReference type="NCBI Taxonomy" id="253824"/>
    <lineage>
        <taxon>Bacteria</taxon>
        <taxon>Bacillati</taxon>
        <taxon>Actinomycetota</taxon>
        <taxon>Actinomycetes</taxon>
        <taxon>Propionibacteriales</taxon>
        <taxon>Nocardioidaceae</taxon>
        <taxon>environmental samples</taxon>
    </lineage>
</organism>
<name>A0A6J4LV88_9ACTN</name>
<proteinExistence type="predicted"/>
<dbReference type="EMBL" id="CADCUI010000021">
    <property type="protein sequence ID" value="CAA9342772.1"/>
    <property type="molecule type" value="Genomic_DNA"/>
</dbReference>
<protein>
    <submittedName>
        <fullName evidence="1">Uncharacterized protein</fullName>
    </submittedName>
</protein>
<evidence type="ECO:0000313" key="1">
    <source>
        <dbReference type="EMBL" id="CAA9342772.1"/>
    </source>
</evidence>
<reference evidence="1" key="1">
    <citation type="submission" date="2020-02" db="EMBL/GenBank/DDBJ databases">
        <authorList>
            <person name="Meier V. D."/>
        </authorList>
    </citation>
    <scope>NUCLEOTIDE SEQUENCE</scope>
    <source>
        <strain evidence="1">AVDCRST_MAG34</strain>
    </source>
</reference>
<gene>
    <name evidence="1" type="ORF">AVDCRST_MAG34-1038</name>
</gene>
<dbReference type="AlphaFoldDB" id="A0A6J4LV88"/>
<sequence>MSYQRVPYEDAATPAEMQSDCAAVERELLLSHLLPPRQSGRLTRPPLPLPAPAVSDEMADRAAGMELHLA</sequence>